<protein>
    <recommendedName>
        <fullName evidence="1">Helitron helicase-like domain-containing protein</fullName>
    </recommendedName>
</protein>
<sequence>MRNGWIDASRFGIKAWSNEVKGITGRCLQQYVVDMFVKNLYQGILDTLENGEKCTANIGRRVILPPTFLGRPRDMKKRYLNAMSLVQKYGKPDLFIIMTCNSSAEIPLEAEVQLRKSMLRHMMHGPCGLLNPKCLCMKHPSNVGRCKYGKHRLNNGWVIPYNPYLLSLFDCHLNIEVCSIINAVKYLYKYVSKGHDKIAFNVLKNGVSTTVDEIEQYQSGRWVSPCEAAWRIFGFDLFEMHPPVMPLPIHLPNMQSIRVRPHEKLDRIVSSQQRTRTPLTEFFRTNEVNGEGQTLYGDFTELYRWNTSLKTRGPQSFEHLMTEAALKLRLLEEDDAVEMCLKEASEVQMPFAVRRLFATVLVFFQPSNPLNL</sequence>
<feature type="domain" description="Helitron helicase-like" evidence="1">
    <location>
        <begin position="41"/>
        <end position="112"/>
    </location>
</feature>
<comment type="caution">
    <text evidence="2">The sequence shown here is derived from an EMBL/GenBank/DDBJ whole genome shotgun (WGS) entry which is preliminary data.</text>
</comment>
<evidence type="ECO:0000313" key="3">
    <source>
        <dbReference type="Proteomes" id="UP001443914"/>
    </source>
</evidence>
<dbReference type="PANTHER" id="PTHR10492:SF94">
    <property type="entry name" value="ATP-DEPENDENT DNA HELICASE"/>
    <property type="match status" value="1"/>
</dbReference>
<evidence type="ECO:0000313" key="2">
    <source>
        <dbReference type="EMBL" id="KAK9733325.1"/>
    </source>
</evidence>
<evidence type="ECO:0000259" key="1">
    <source>
        <dbReference type="Pfam" id="PF14214"/>
    </source>
</evidence>
<gene>
    <name evidence="2" type="ORF">RND81_04G060000</name>
</gene>
<name>A0AAW1LJD4_SAPOF</name>
<dbReference type="EMBL" id="JBDFQZ010000004">
    <property type="protein sequence ID" value="KAK9733325.1"/>
    <property type="molecule type" value="Genomic_DNA"/>
</dbReference>
<keyword evidence="3" id="KW-1185">Reference proteome</keyword>
<proteinExistence type="predicted"/>
<dbReference type="Proteomes" id="UP001443914">
    <property type="component" value="Unassembled WGS sequence"/>
</dbReference>
<accession>A0AAW1LJD4</accession>
<dbReference type="InterPro" id="IPR025476">
    <property type="entry name" value="Helitron_helicase-like"/>
</dbReference>
<reference evidence="2" key="1">
    <citation type="submission" date="2024-03" db="EMBL/GenBank/DDBJ databases">
        <title>WGS assembly of Saponaria officinalis var. Norfolk2.</title>
        <authorList>
            <person name="Jenkins J."/>
            <person name="Shu S."/>
            <person name="Grimwood J."/>
            <person name="Barry K."/>
            <person name="Goodstein D."/>
            <person name="Schmutz J."/>
            <person name="Leebens-Mack J."/>
            <person name="Osbourn A."/>
        </authorList>
    </citation>
    <scope>NUCLEOTIDE SEQUENCE [LARGE SCALE GENOMIC DNA]</scope>
    <source>
        <strain evidence="2">JIC</strain>
    </source>
</reference>
<dbReference type="AlphaFoldDB" id="A0AAW1LJD4"/>
<dbReference type="PANTHER" id="PTHR10492">
    <property type="match status" value="1"/>
</dbReference>
<organism evidence="2 3">
    <name type="scientific">Saponaria officinalis</name>
    <name type="common">Common soapwort</name>
    <name type="synonym">Lychnis saponaria</name>
    <dbReference type="NCBI Taxonomy" id="3572"/>
    <lineage>
        <taxon>Eukaryota</taxon>
        <taxon>Viridiplantae</taxon>
        <taxon>Streptophyta</taxon>
        <taxon>Embryophyta</taxon>
        <taxon>Tracheophyta</taxon>
        <taxon>Spermatophyta</taxon>
        <taxon>Magnoliopsida</taxon>
        <taxon>eudicotyledons</taxon>
        <taxon>Gunneridae</taxon>
        <taxon>Pentapetalae</taxon>
        <taxon>Caryophyllales</taxon>
        <taxon>Caryophyllaceae</taxon>
        <taxon>Caryophylleae</taxon>
        <taxon>Saponaria</taxon>
    </lineage>
</organism>
<dbReference type="Pfam" id="PF14214">
    <property type="entry name" value="Helitron_like_N"/>
    <property type="match status" value="1"/>
</dbReference>